<keyword evidence="5" id="KW-0694">RNA-binding</keyword>
<dbReference type="EMBL" id="MHCU01000048">
    <property type="protein sequence ID" value="OGY27131.1"/>
    <property type="molecule type" value="Genomic_DNA"/>
</dbReference>
<dbReference type="GO" id="GO:0019843">
    <property type="term" value="F:rRNA binding"/>
    <property type="evidence" value="ECO:0007669"/>
    <property type="project" value="UniProtKB-UniRule"/>
</dbReference>
<proteinExistence type="inferred from homology"/>
<comment type="function">
    <text evidence="5">One of the primary rRNA binding proteins, this protein initially binds near the 5'-end of the 23S rRNA. It is important during the early stages of 50S assembly. It makes multiple contacts with different domains of the 23S rRNA in the assembled 50S subunit and ribosome.</text>
</comment>
<dbReference type="Gene3D" id="3.40.1370.10">
    <property type="match status" value="1"/>
</dbReference>
<comment type="caution">
    <text evidence="7">The sequence shown here is derived from an EMBL/GenBank/DDBJ whole genome shotgun (WGS) entry which is preliminary data.</text>
</comment>
<evidence type="ECO:0000256" key="3">
    <source>
        <dbReference type="ARBA" id="ARBA00023274"/>
    </source>
</evidence>
<dbReference type="InterPro" id="IPR013005">
    <property type="entry name" value="Ribosomal_uL4-like"/>
</dbReference>
<keyword evidence="3 5" id="KW-0687">Ribonucleoprotein</keyword>
<dbReference type="NCBIfam" id="TIGR03953">
    <property type="entry name" value="rplD_bact"/>
    <property type="match status" value="1"/>
</dbReference>
<sequence length="220" mass="24098">MEKDVLKFPVFNQKGEKNENVVLPKNIFGQKSNPALLAQVVRVYLSNQKKSLAATKTRSGVAGGGRKPHRQKGTGRARAGSIRAPGRRGGGVIFGPQPTSAKLKLTKKMKQKALAVSLSDKTKEAAIIFVDKLDFREPKTNKALTVVQKIAPGIKRPIRLVLEGRDENSVKSFRNLEDIEVSRPLDLSALDVLKSSGLIFTLEALEKLKQRFGESSAKDN</sequence>
<evidence type="ECO:0000256" key="6">
    <source>
        <dbReference type="SAM" id="MobiDB-lite"/>
    </source>
</evidence>
<evidence type="ECO:0000256" key="2">
    <source>
        <dbReference type="ARBA" id="ARBA00022980"/>
    </source>
</evidence>
<comment type="similarity">
    <text evidence="1 5">Belongs to the universal ribosomal protein uL4 family.</text>
</comment>
<dbReference type="AlphaFoldDB" id="A0A1G1WHQ1"/>
<dbReference type="SUPFAM" id="SSF52166">
    <property type="entry name" value="Ribosomal protein L4"/>
    <property type="match status" value="1"/>
</dbReference>
<dbReference type="HAMAP" id="MF_01328_B">
    <property type="entry name" value="Ribosomal_uL4_B"/>
    <property type="match status" value="1"/>
</dbReference>
<dbReference type="GO" id="GO:0006412">
    <property type="term" value="P:translation"/>
    <property type="evidence" value="ECO:0007669"/>
    <property type="project" value="UniProtKB-UniRule"/>
</dbReference>
<dbReference type="PANTHER" id="PTHR10746">
    <property type="entry name" value="50S RIBOSOMAL PROTEIN L4"/>
    <property type="match status" value="1"/>
</dbReference>
<name>A0A1G1WHQ1_9BACT</name>
<comment type="function">
    <text evidence="5">Forms part of the polypeptide exit tunnel.</text>
</comment>
<dbReference type="GO" id="GO:0005840">
    <property type="term" value="C:ribosome"/>
    <property type="evidence" value="ECO:0007669"/>
    <property type="project" value="UniProtKB-KW"/>
</dbReference>
<organism evidence="7 8">
    <name type="scientific">Candidatus Woykebacteria bacterium RBG_19FT_COMBO_43_10</name>
    <dbReference type="NCBI Taxonomy" id="1802598"/>
    <lineage>
        <taxon>Bacteria</taxon>
        <taxon>Candidatus Woykeibacteriota</taxon>
    </lineage>
</organism>
<feature type="region of interest" description="Disordered" evidence="6">
    <location>
        <begin position="54"/>
        <end position="95"/>
    </location>
</feature>
<dbReference type="GO" id="GO:1990904">
    <property type="term" value="C:ribonucleoprotein complex"/>
    <property type="evidence" value="ECO:0007669"/>
    <property type="project" value="UniProtKB-KW"/>
</dbReference>
<evidence type="ECO:0000256" key="4">
    <source>
        <dbReference type="ARBA" id="ARBA00035244"/>
    </source>
</evidence>
<evidence type="ECO:0000256" key="5">
    <source>
        <dbReference type="HAMAP-Rule" id="MF_01328"/>
    </source>
</evidence>
<accession>A0A1G1WHQ1</accession>
<evidence type="ECO:0000313" key="7">
    <source>
        <dbReference type="EMBL" id="OGY27131.1"/>
    </source>
</evidence>
<keyword evidence="5" id="KW-0699">rRNA-binding</keyword>
<dbReference type="InterPro" id="IPR002136">
    <property type="entry name" value="Ribosomal_uL4"/>
</dbReference>
<protein>
    <recommendedName>
        <fullName evidence="4 5">Large ribosomal subunit protein uL4</fullName>
    </recommendedName>
</protein>
<dbReference type="InterPro" id="IPR023574">
    <property type="entry name" value="Ribosomal_uL4_dom_sf"/>
</dbReference>
<gene>
    <name evidence="5" type="primary">rplD</name>
    <name evidence="7" type="ORF">A2Z42_03515</name>
</gene>
<keyword evidence="2 5" id="KW-0689">Ribosomal protein</keyword>
<reference evidence="7 8" key="1">
    <citation type="journal article" date="2016" name="Nat. Commun.">
        <title>Thousands of microbial genomes shed light on interconnected biogeochemical processes in an aquifer system.</title>
        <authorList>
            <person name="Anantharaman K."/>
            <person name="Brown C.T."/>
            <person name="Hug L.A."/>
            <person name="Sharon I."/>
            <person name="Castelle C.J."/>
            <person name="Probst A.J."/>
            <person name="Thomas B.C."/>
            <person name="Singh A."/>
            <person name="Wilkins M.J."/>
            <person name="Karaoz U."/>
            <person name="Brodie E.L."/>
            <person name="Williams K.H."/>
            <person name="Hubbard S.S."/>
            <person name="Banfield J.F."/>
        </authorList>
    </citation>
    <scope>NUCLEOTIDE SEQUENCE [LARGE SCALE GENOMIC DNA]</scope>
</reference>
<feature type="compositionally biased region" description="Basic residues" evidence="6">
    <location>
        <begin position="66"/>
        <end position="75"/>
    </location>
</feature>
<dbReference type="PANTHER" id="PTHR10746:SF6">
    <property type="entry name" value="LARGE RIBOSOMAL SUBUNIT PROTEIN UL4M"/>
    <property type="match status" value="1"/>
</dbReference>
<dbReference type="Proteomes" id="UP000176645">
    <property type="component" value="Unassembled WGS sequence"/>
</dbReference>
<evidence type="ECO:0000256" key="1">
    <source>
        <dbReference type="ARBA" id="ARBA00010528"/>
    </source>
</evidence>
<dbReference type="Pfam" id="PF00573">
    <property type="entry name" value="Ribosomal_L4"/>
    <property type="match status" value="1"/>
</dbReference>
<dbReference type="GO" id="GO:0003735">
    <property type="term" value="F:structural constituent of ribosome"/>
    <property type="evidence" value="ECO:0007669"/>
    <property type="project" value="InterPro"/>
</dbReference>
<evidence type="ECO:0000313" key="8">
    <source>
        <dbReference type="Proteomes" id="UP000176645"/>
    </source>
</evidence>
<comment type="subunit">
    <text evidence="5">Part of the 50S ribosomal subunit.</text>
</comment>